<name>A0A5B7GZ76_PORTR</name>
<feature type="compositionally biased region" description="Low complexity" evidence="1">
    <location>
        <begin position="126"/>
        <end position="137"/>
    </location>
</feature>
<keyword evidence="3" id="KW-1185">Reference proteome</keyword>
<accession>A0A5B7GZ76</accession>
<feature type="region of interest" description="Disordered" evidence="1">
    <location>
        <begin position="126"/>
        <end position="158"/>
    </location>
</feature>
<sequence length="291" mass="29821">MRLRQALTDSASSLAAEAGMGGRGCGAWVPAGSRRGHEDLGAAGLSGVGEATCGQGRGGGSPRICKQGTATLQPRRAMTRRGALCTPPCRPAPAPSHPPSRHDLLRHSAAAVGARGRREAVKSERAAAATGDAGVPAATPPWCGPRGAAEGRPSTEHTRWRGPALLRALGVGIGQPACGELCTEAAAGTVRRALQLLVLLHQELVPQTQARAFLGAGLVGTRRLLLQEAQAQAEAAALLGAAKLQLLLPGEHGGGGHETTQTRRTTLTPARCDELRCGGGSVATMARHSRY</sequence>
<evidence type="ECO:0000313" key="2">
    <source>
        <dbReference type="EMBL" id="MPC64092.1"/>
    </source>
</evidence>
<evidence type="ECO:0000313" key="3">
    <source>
        <dbReference type="Proteomes" id="UP000324222"/>
    </source>
</evidence>
<protein>
    <submittedName>
        <fullName evidence="2">Uncharacterized protein</fullName>
    </submittedName>
</protein>
<dbReference type="AlphaFoldDB" id="A0A5B7GZ76"/>
<dbReference type="EMBL" id="VSRR010021628">
    <property type="protein sequence ID" value="MPC64092.1"/>
    <property type="molecule type" value="Genomic_DNA"/>
</dbReference>
<gene>
    <name evidence="2" type="ORF">E2C01_058203</name>
</gene>
<reference evidence="2 3" key="1">
    <citation type="submission" date="2019-05" db="EMBL/GenBank/DDBJ databases">
        <title>Another draft genome of Portunus trituberculatus and its Hox gene families provides insights of decapod evolution.</title>
        <authorList>
            <person name="Jeong J.-H."/>
            <person name="Song I."/>
            <person name="Kim S."/>
            <person name="Choi T."/>
            <person name="Kim D."/>
            <person name="Ryu S."/>
            <person name="Kim W."/>
        </authorList>
    </citation>
    <scope>NUCLEOTIDE SEQUENCE [LARGE SCALE GENOMIC DNA]</scope>
    <source>
        <tissue evidence="2">Muscle</tissue>
    </source>
</reference>
<organism evidence="2 3">
    <name type="scientific">Portunus trituberculatus</name>
    <name type="common">Swimming crab</name>
    <name type="synonym">Neptunus trituberculatus</name>
    <dbReference type="NCBI Taxonomy" id="210409"/>
    <lineage>
        <taxon>Eukaryota</taxon>
        <taxon>Metazoa</taxon>
        <taxon>Ecdysozoa</taxon>
        <taxon>Arthropoda</taxon>
        <taxon>Crustacea</taxon>
        <taxon>Multicrustacea</taxon>
        <taxon>Malacostraca</taxon>
        <taxon>Eumalacostraca</taxon>
        <taxon>Eucarida</taxon>
        <taxon>Decapoda</taxon>
        <taxon>Pleocyemata</taxon>
        <taxon>Brachyura</taxon>
        <taxon>Eubrachyura</taxon>
        <taxon>Portunoidea</taxon>
        <taxon>Portunidae</taxon>
        <taxon>Portuninae</taxon>
        <taxon>Portunus</taxon>
    </lineage>
</organism>
<comment type="caution">
    <text evidence="2">The sequence shown here is derived from an EMBL/GenBank/DDBJ whole genome shotgun (WGS) entry which is preliminary data.</text>
</comment>
<dbReference type="Proteomes" id="UP000324222">
    <property type="component" value="Unassembled WGS sequence"/>
</dbReference>
<evidence type="ECO:0000256" key="1">
    <source>
        <dbReference type="SAM" id="MobiDB-lite"/>
    </source>
</evidence>
<proteinExistence type="predicted"/>